<dbReference type="PRINTS" id="PR00344">
    <property type="entry name" value="BCTRLSENSOR"/>
</dbReference>
<evidence type="ECO:0000256" key="2">
    <source>
        <dbReference type="ARBA" id="ARBA00004370"/>
    </source>
</evidence>
<dbReference type="Gene3D" id="3.30.565.10">
    <property type="entry name" value="Histidine kinase-like ATPase, C-terminal domain"/>
    <property type="match status" value="1"/>
</dbReference>
<evidence type="ECO:0000313" key="13">
    <source>
        <dbReference type="EMBL" id="POZ54311.1"/>
    </source>
</evidence>
<evidence type="ECO:0000256" key="9">
    <source>
        <dbReference type="ARBA" id="ARBA00023012"/>
    </source>
</evidence>
<dbReference type="PANTHER" id="PTHR45453:SF1">
    <property type="entry name" value="PHOSPHATE REGULON SENSOR PROTEIN PHOR"/>
    <property type="match status" value="1"/>
</dbReference>
<gene>
    <name evidence="13" type="primary">resE_4</name>
    <name evidence="13" type="ORF">LYSIN_04182</name>
</gene>
<dbReference type="GO" id="GO:0005886">
    <property type="term" value="C:plasma membrane"/>
    <property type="evidence" value="ECO:0007669"/>
    <property type="project" value="TreeGrafter"/>
</dbReference>
<feature type="domain" description="Histidine kinase" evidence="12">
    <location>
        <begin position="250"/>
        <end position="457"/>
    </location>
</feature>
<keyword evidence="4" id="KW-0597">Phosphoprotein</keyword>
<keyword evidence="10" id="KW-0175">Coiled coil</keyword>
<dbReference type="GO" id="GO:0005524">
    <property type="term" value="F:ATP binding"/>
    <property type="evidence" value="ECO:0007669"/>
    <property type="project" value="UniProtKB-KW"/>
</dbReference>
<dbReference type="Pfam" id="PF00512">
    <property type="entry name" value="HisKA"/>
    <property type="match status" value="1"/>
</dbReference>
<reference evidence="13 14" key="1">
    <citation type="submission" date="2017-11" db="EMBL/GenBank/DDBJ databases">
        <title>Genome sequence of Lysinibacillus sphaericus, a lignin-degrading bacteria isolated from municipal solid waste soil.</title>
        <authorList>
            <person name="Persinoti G.F."/>
            <person name="Paixao D.A."/>
            <person name="Bugg T.D."/>
            <person name="Squina F.M."/>
        </authorList>
    </citation>
    <scope>NUCLEOTIDE SEQUENCE [LARGE SCALE GENOMIC DNA]</scope>
    <source>
        <strain evidence="13 14">A1</strain>
    </source>
</reference>
<dbReference type="InterPro" id="IPR036890">
    <property type="entry name" value="HATPase_C_sf"/>
</dbReference>
<evidence type="ECO:0000259" key="12">
    <source>
        <dbReference type="PROSITE" id="PS50109"/>
    </source>
</evidence>
<protein>
    <recommendedName>
        <fullName evidence="3">histidine kinase</fullName>
        <ecNumber evidence="3">2.7.13.3</ecNumber>
    </recommendedName>
</protein>
<dbReference type="AlphaFoldDB" id="A0A2S5CU03"/>
<dbReference type="SUPFAM" id="SSF55874">
    <property type="entry name" value="ATPase domain of HSP90 chaperone/DNA topoisomerase II/histidine kinase"/>
    <property type="match status" value="1"/>
</dbReference>
<feature type="transmembrane region" description="Helical" evidence="11">
    <location>
        <begin position="164"/>
        <end position="184"/>
    </location>
</feature>
<dbReference type="InterPro" id="IPR005467">
    <property type="entry name" value="His_kinase_dom"/>
</dbReference>
<evidence type="ECO:0000256" key="1">
    <source>
        <dbReference type="ARBA" id="ARBA00000085"/>
    </source>
</evidence>
<evidence type="ECO:0000256" key="8">
    <source>
        <dbReference type="ARBA" id="ARBA00022840"/>
    </source>
</evidence>
<feature type="transmembrane region" description="Helical" evidence="11">
    <location>
        <begin position="9"/>
        <end position="34"/>
    </location>
</feature>
<evidence type="ECO:0000256" key="7">
    <source>
        <dbReference type="ARBA" id="ARBA00022777"/>
    </source>
</evidence>
<dbReference type="SMART" id="SM00388">
    <property type="entry name" value="HisKA"/>
    <property type="match status" value="1"/>
</dbReference>
<dbReference type="CDD" id="cd00075">
    <property type="entry name" value="HATPase"/>
    <property type="match status" value="1"/>
</dbReference>
<dbReference type="GO" id="GO:0016036">
    <property type="term" value="P:cellular response to phosphate starvation"/>
    <property type="evidence" value="ECO:0007669"/>
    <property type="project" value="TreeGrafter"/>
</dbReference>
<comment type="subcellular location">
    <subcellularLocation>
        <location evidence="2">Membrane</location>
    </subcellularLocation>
</comment>
<keyword evidence="5 13" id="KW-0808">Transferase</keyword>
<comment type="catalytic activity">
    <reaction evidence="1">
        <text>ATP + protein L-histidine = ADP + protein N-phospho-L-histidine.</text>
        <dbReference type="EC" id="2.7.13.3"/>
    </reaction>
</comment>
<dbReference type="RefSeq" id="WP_103977989.1">
    <property type="nucleotide sequence ID" value="NZ_CP194323.1"/>
</dbReference>
<dbReference type="GO" id="GO:0000155">
    <property type="term" value="F:phosphorelay sensor kinase activity"/>
    <property type="evidence" value="ECO:0007669"/>
    <property type="project" value="InterPro"/>
</dbReference>
<keyword evidence="8" id="KW-0067">ATP-binding</keyword>
<keyword evidence="14" id="KW-1185">Reference proteome</keyword>
<evidence type="ECO:0000256" key="4">
    <source>
        <dbReference type="ARBA" id="ARBA00022553"/>
    </source>
</evidence>
<dbReference type="EC" id="2.7.13.3" evidence="3"/>
<evidence type="ECO:0000256" key="6">
    <source>
        <dbReference type="ARBA" id="ARBA00022741"/>
    </source>
</evidence>
<dbReference type="InterPro" id="IPR003661">
    <property type="entry name" value="HisK_dim/P_dom"/>
</dbReference>
<dbReference type="PANTHER" id="PTHR45453">
    <property type="entry name" value="PHOSPHATE REGULON SENSOR PROTEIN PHOR"/>
    <property type="match status" value="1"/>
</dbReference>
<dbReference type="Pfam" id="PF02518">
    <property type="entry name" value="HATPase_c"/>
    <property type="match status" value="1"/>
</dbReference>
<evidence type="ECO:0000256" key="10">
    <source>
        <dbReference type="SAM" id="Coils"/>
    </source>
</evidence>
<dbReference type="InterPro" id="IPR036097">
    <property type="entry name" value="HisK_dim/P_sf"/>
</dbReference>
<dbReference type="PROSITE" id="PS50109">
    <property type="entry name" value="HIS_KIN"/>
    <property type="match status" value="1"/>
</dbReference>
<keyword evidence="11" id="KW-0812">Transmembrane</keyword>
<dbReference type="Proteomes" id="UP000237319">
    <property type="component" value="Unassembled WGS sequence"/>
</dbReference>
<keyword evidence="11" id="KW-1133">Transmembrane helix</keyword>
<dbReference type="EMBL" id="PGLV01000006">
    <property type="protein sequence ID" value="POZ54311.1"/>
    <property type="molecule type" value="Genomic_DNA"/>
</dbReference>
<dbReference type="Gene3D" id="1.10.287.130">
    <property type="match status" value="1"/>
</dbReference>
<dbReference type="SUPFAM" id="SSF47384">
    <property type="entry name" value="Homodimeric domain of signal transducing histidine kinase"/>
    <property type="match status" value="1"/>
</dbReference>
<sequence length="457" mass="51935">MKWRLTARFLLSILSIVIIVIFVNTAILFGLILYQQFNKFNDATADTEEIFVREFQQYIDVGTGLPSVSKEGLQQLHQRNAWIQLLDVNGQVTGAYFEPREALSHYAPIDLIQVYKYKEFDVDTTVYVGSKDNINYLIGIKGSGVSRYVVHLSGASTLQLIGKYGLLIIIADLLVATLVGWLFGRTLTKPLYAMIERIQHLKNHKHLPIKVPKGLYRPVFENLSEVSSELAAHEQERKRLEIMREEWISNVSHDMKTPLASIRGYAELLHDRNLSPSDRTEYAQIIEKQSLHMQELLDDLNLTMRLRHQQLPLTLTEVNMVQFMREIVIDTLNTPPYEQANIDFDATAEVILHAIDEHFMRRAVVNFLYNALLHNPPDVDVHVTVDTNTITIADNGRGISAEDLAHIFERYYRGTNTEQIQGTGLGTAIARDIIEAHGGTVTILSEEQKGTTVTIQL</sequence>
<dbReference type="InterPro" id="IPR004358">
    <property type="entry name" value="Sig_transdc_His_kin-like_C"/>
</dbReference>
<name>A0A2S5CU03_LYSSH</name>
<dbReference type="SMART" id="SM00387">
    <property type="entry name" value="HATPase_c"/>
    <property type="match status" value="1"/>
</dbReference>
<keyword evidence="9" id="KW-0902">Two-component regulatory system</keyword>
<proteinExistence type="predicted"/>
<evidence type="ECO:0000256" key="3">
    <source>
        <dbReference type="ARBA" id="ARBA00012438"/>
    </source>
</evidence>
<evidence type="ECO:0000256" key="11">
    <source>
        <dbReference type="SAM" id="Phobius"/>
    </source>
</evidence>
<dbReference type="GO" id="GO:0004721">
    <property type="term" value="F:phosphoprotein phosphatase activity"/>
    <property type="evidence" value="ECO:0007669"/>
    <property type="project" value="TreeGrafter"/>
</dbReference>
<accession>A0A2S5CU03</accession>
<dbReference type="InterPro" id="IPR050351">
    <property type="entry name" value="BphY/WalK/GraS-like"/>
</dbReference>
<keyword evidence="11" id="KW-0472">Membrane</keyword>
<organism evidence="13 14">
    <name type="scientific">Lysinibacillus sphaericus</name>
    <name type="common">Bacillus sphaericus</name>
    <dbReference type="NCBI Taxonomy" id="1421"/>
    <lineage>
        <taxon>Bacteria</taxon>
        <taxon>Bacillati</taxon>
        <taxon>Bacillota</taxon>
        <taxon>Bacilli</taxon>
        <taxon>Bacillales</taxon>
        <taxon>Bacillaceae</taxon>
        <taxon>Lysinibacillus</taxon>
    </lineage>
</organism>
<evidence type="ECO:0000313" key="14">
    <source>
        <dbReference type="Proteomes" id="UP000237319"/>
    </source>
</evidence>
<evidence type="ECO:0000256" key="5">
    <source>
        <dbReference type="ARBA" id="ARBA00022679"/>
    </source>
</evidence>
<dbReference type="FunFam" id="1.10.287.130:FF:000001">
    <property type="entry name" value="Two-component sensor histidine kinase"/>
    <property type="match status" value="1"/>
</dbReference>
<comment type="caution">
    <text evidence="13">The sequence shown here is derived from an EMBL/GenBank/DDBJ whole genome shotgun (WGS) entry which is preliminary data.</text>
</comment>
<dbReference type="CDD" id="cd00082">
    <property type="entry name" value="HisKA"/>
    <property type="match status" value="1"/>
</dbReference>
<keyword evidence="6" id="KW-0547">Nucleotide-binding</keyword>
<keyword evidence="7 13" id="KW-0418">Kinase</keyword>
<feature type="coiled-coil region" evidence="10">
    <location>
        <begin position="223"/>
        <end position="250"/>
    </location>
</feature>
<dbReference type="InterPro" id="IPR003594">
    <property type="entry name" value="HATPase_dom"/>
</dbReference>